<keyword evidence="12" id="KW-1185">Reference proteome</keyword>
<comment type="similarity">
    <text evidence="3 7">Belongs to the thiolase-like superfamily. Thiolase family.</text>
</comment>
<feature type="domain" description="Thiolase N-terminal" evidence="9">
    <location>
        <begin position="31"/>
        <end position="279"/>
    </location>
</feature>
<evidence type="ECO:0000313" key="12">
    <source>
        <dbReference type="Proteomes" id="UP001175353"/>
    </source>
</evidence>
<dbReference type="PANTHER" id="PTHR43853">
    <property type="entry name" value="3-KETOACYL-COA THIOLASE, PEROXISOMAL"/>
    <property type="match status" value="1"/>
</dbReference>
<dbReference type="SUPFAM" id="SSF53901">
    <property type="entry name" value="Thiolase-like"/>
    <property type="match status" value="2"/>
</dbReference>
<dbReference type="EMBL" id="JAUJLE010000126">
    <property type="protein sequence ID" value="KAK0978764.1"/>
    <property type="molecule type" value="Genomic_DNA"/>
</dbReference>
<dbReference type="InterPro" id="IPR020613">
    <property type="entry name" value="Thiolase_CS"/>
</dbReference>
<sequence length="524" mass="57048">MATESMTSLLSHITHAASPLDTIMQKNPDDIVITLAIRTPMCRYKTGSLSDTPLDALVLKILEQVRLRSNLGPALVEDICLGNVRDGQAAQFGRAAALAAGFPNTTAACRVNRFCSSGLAATQNIANEIAVGSIEIGIAVGAESLSTPNTRLDRPFVDEIMNANQDARDCMQEMGQTSENVARDFGISRQKQDEFALVSNNRAEAAQRAGWFDDEIVPITTHKDGKEIVVNKDEIRYGTTYERLSKLRPAFPEHGDRSTAGNSSQITDGAAAVLLMKRSKALELGQPIVAKYVGTAVAGVSPRIMGIGPVFAIPKLLSRYNLSLQRDIDVVEINEAFASMAVYCKDKLEIEWSKLNPRGGAIALGHPVGCTGARQIVTGLSECRRRGVKVLLTSMCMGSGMVSTTPLPWRWNLSADYDVRGWPVSLSMNVYEPAGFREVVIGPRVAFGRVKYVRWIGWREAYSQGVVRYLPYRIVIQLALASHMVLALANVPLSWTASRADGEPSVTKSTSYLPNPAEAVRHRT</sequence>
<organism evidence="11 12">
    <name type="scientific">Friedmanniomyces endolithicus</name>
    <dbReference type="NCBI Taxonomy" id="329885"/>
    <lineage>
        <taxon>Eukaryota</taxon>
        <taxon>Fungi</taxon>
        <taxon>Dikarya</taxon>
        <taxon>Ascomycota</taxon>
        <taxon>Pezizomycotina</taxon>
        <taxon>Dothideomycetes</taxon>
        <taxon>Dothideomycetidae</taxon>
        <taxon>Mycosphaerellales</taxon>
        <taxon>Teratosphaeriaceae</taxon>
        <taxon>Friedmanniomyces</taxon>
    </lineage>
</organism>
<evidence type="ECO:0000259" key="10">
    <source>
        <dbReference type="Pfam" id="PF02803"/>
    </source>
</evidence>
<protein>
    <recommendedName>
        <fullName evidence="13">Thiolase N-terminal domain-containing protein</fullName>
    </recommendedName>
</protein>
<comment type="catalytic activity">
    <reaction evidence="6">
        <text>an acyl-CoA + acetyl-CoA = a 3-oxoacyl-CoA + CoA</text>
        <dbReference type="Rhea" id="RHEA:21564"/>
        <dbReference type="ChEBI" id="CHEBI:57287"/>
        <dbReference type="ChEBI" id="CHEBI:57288"/>
        <dbReference type="ChEBI" id="CHEBI:58342"/>
        <dbReference type="ChEBI" id="CHEBI:90726"/>
        <dbReference type="EC" id="2.3.1.16"/>
    </reaction>
</comment>
<evidence type="ECO:0008006" key="13">
    <source>
        <dbReference type="Google" id="ProtNLM"/>
    </source>
</evidence>
<dbReference type="CDD" id="cd00751">
    <property type="entry name" value="thiolase"/>
    <property type="match status" value="1"/>
</dbReference>
<keyword evidence="5 7" id="KW-0012">Acyltransferase</keyword>
<comment type="caution">
    <text evidence="11">The sequence shown here is derived from an EMBL/GenBank/DDBJ whole genome shotgun (WGS) entry which is preliminary data.</text>
</comment>
<evidence type="ECO:0000313" key="11">
    <source>
        <dbReference type="EMBL" id="KAK0978764.1"/>
    </source>
</evidence>
<accession>A0AAN6QR69</accession>
<dbReference type="InterPro" id="IPR002155">
    <property type="entry name" value="Thiolase"/>
</dbReference>
<evidence type="ECO:0000256" key="1">
    <source>
        <dbReference type="ARBA" id="ARBA00001958"/>
    </source>
</evidence>
<evidence type="ECO:0000256" key="6">
    <source>
        <dbReference type="ARBA" id="ARBA00047605"/>
    </source>
</evidence>
<dbReference type="GO" id="GO:0003988">
    <property type="term" value="F:acetyl-CoA C-acyltransferase activity"/>
    <property type="evidence" value="ECO:0007669"/>
    <property type="project" value="UniProtKB-EC"/>
</dbReference>
<dbReference type="AlphaFoldDB" id="A0AAN6QR69"/>
<feature type="domain" description="Thiolase C-terminal" evidence="10">
    <location>
        <begin position="288"/>
        <end position="403"/>
    </location>
</feature>
<name>A0AAN6QR69_9PEZI</name>
<dbReference type="GO" id="GO:0005777">
    <property type="term" value="C:peroxisome"/>
    <property type="evidence" value="ECO:0007669"/>
    <property type="project" value="TreeGrafter"/>
</dbReference>
<feature type="region of interest" description="Disordered" evidence="8">
    <location>
        <begin position="499"/>
        <end position="524"/>
    </location>
</feature>
<gene>
    <name evidence="11" type="ORF">LTR91_012863</name>
</gene>
<comment type="cofactor">
    <cofactor evidence="1">
        <name>K(+)</name>
        <dbReference type="ChEBI" id="CHEBI:29103"/>
    </cofactor>
</comment>
<dbReference type="InterPro" id="IPR016039">
    <property type="entry name" value="Thiolase-like"/>
</dbReference>
<dbReference type="Gene3D" id="3.40.47.10">
    <property type="match status" value="2"/>
</dbReference>
<comment type="pathway">
    <text evidence="2">Lipid metabolism; fatty acid metabolism.</text>
</comment>
<evidence type="ECO:0000259" key="9">
    <source>
        <dbReference type="Pfam" id="PF00108"/>
    </source>
</evidence>
<keyword evidence="4 7" id="KW-0808">Transferase</keyword>
<reference evidence="11" key="1">
    <citation type="submission" date="2023-06" db="EMBL/GenBank/DDBJ databases">
        <title>Black Yeasts Isolated from many extreme environments.</title>
        <authorList>
            <person name="Coleine C."/>
            <person name="Stajich J.E."/>
            <person name="Selbmann L."/>
        </authorList>
    </citation>
    <scope>NUCLEOTIDE SEQUENCE</scope>
    <source>
        <strain evidence="11">CCFEE 5200</strain>
    </source>
</reference>
<dbReference type="InterPro" id="IPR020616">
    <property type="entry name" value="Thiolase_N"/>
</dbReference>
<evidence type="ECO:0000256" key="4">
    <source>
        <dbReference type="ARBA" id="ARBA00022679"/>
    </source>
</evidence>
<evidence type="ECO:0000256" key="5">
    <source>
        <dbReference type="ARBA" id="ARBA00023315"/>
    </source>
</evidence>
<dbReference type="InterPro" id="IPR020617">
    <property type="entry name" value="Thiolase_C"/>
</dbReference>
<proteinExistence type="inferred from homology"/>
<dbReference type="GO" id="GO:0006635">
    <property type="term" value="P:fatty acid beta-oxidation"/>
    <property type="evidence" value="ECO:0007669"/>
    <property type="project" value="TreeGrafter"/>
</dbReference>
<dbReference type="NCBIfam" id="TIGR01930">
    <property type="entry name" value="AcCoA-C-Actrans"/>
    <property type="match status" value="1"/>
</dbReference>
<dbReference type="GO" id="GO:0010124">
    <property type="term" value="P:phenylacetate catabolic process"/>
    <property type="evidence" value="ECO:0007669"/>
    <property type="project" value="TreeGrafter"/>
</dbReference>
<dbReference type="Pfam" id="PF02803">
    <property type="entry name" value="Thiolase_C"/>
    <property type="match status" value="1"/>
</dbReference>
<dbReference type="Proteomes" id="UP001175353">
    <property type="component" value="Unassembled WGS sequence"/>
</dbReference>
<dbReference type="Pfam" id="PF00108">
    <property type="entry name" value="Thiolase_N"/>
    <property type="match status" value="1"/>
</dbReference>
<evidence type="ECO:0000256" key="7">
    <source>
        <dbReference type="RuleBase" id="RU003557"/>
    </source>
</evidence>
<evidence type="ECO:0000256" key="2">
    <source>
        <dbReference type="ARBA" id="ARBA00004872"/>
    </source>
</evidence>
<dbReference type="PROSITE" id="PS00737">
    <property type="entry name" value="THIOLASE_2"/>
    <property type="match status" value="1"/>
</dbReference>
<dbReference type="PANTHER" id="PTHR43853:SF10">
    <property type="entry name" value="ACETYL-COA C-ACETYLTRANSFERASE"/>
    <property type="match status" value="1"/>
</dbReference>
<evidence type="ECO:0000256" key="8">
    <source>
        <dbReference type="SAM" id="MobiDB-lite"/>
    </source>
</evidence>
<evidence type="ECO:0000256" key="3">
    <source>
        <dbReference type="ARBA" id="ARBA00010982"/>
    </source>
</evidence>
<dbReference type="InterPro" id="IPR050215">
    <property type="entry name" value="Thiolase-like_sf_Thiolase"/>
</dbReference>